<evidence type="ECO:0000313" key="8">
    <source>
        <dbReference type="Proteomes" id="UP000189339"/>
    </source>
</evidence>
<evidence type="ECO:0000256" key="1">
    <source>
        <dbReference type="ARBA" id="ARBA00004651"/>
    </source>
</evidence>
<keyword evidence="2" id="KW-1003">Cell membrane</keyword>
<keyword evidence="3 6" id="KW-0812">Transmembrane</keyword>
<evidence type="ECO:0000256" key="5">
    <source>
        <dbReference type="ARBA" id="ARBA00023136"/>
    </source>
</evidence>
<feature type="transmembrane region" description="Helical" evidence="6">
    <location>
        <begin position="41"/>
        <end position="65"/>
    </location>
</feature>
<dbReference type="PANTHER" id="PTHR30086">
    <property type="entry name" value="ARGININE EXPORTER PROTEIN ARGO"/>
    <property type="match status" value="1"/>
</dbReference>
<dbReference type="PIRSF" id="PIRSF006324">
    <property type="entry name" value="LeuE"/>
    <property type="match status" value="1"/>
</dbReference>
<evidence type="ECO:0000313" key="7">
    <source>
        <dbReference type="EMBL" id="ONF43798.1"/>
    </source>
</evidence>
<reference evidence="7 8" key="1">
    <citation type="submission" date="2016-12" db="EMBL/GenBank/DDBJ databases">
        <title>Marinobacter lutaoensis whole genome sequencing.</title>
        <authorList>
            <person name="Verma A."/>
            <person name="Krishnamurthi S."/>
        </authorList>
    </citation>
    <scope>NUCLEOTIDE SEQUENCE [LARGE SCALE GENOMIC DNA]</scope>
    <source>
        <strain evidence="7 8">T5054</strain>
    </source>
</reference>
<dbReference type="OrthoDB" id="9804822at2"/>
<proteinExistence type="predicted"/>
<dbReference type="Proteomes" id="UP000189339">
    <property type="component" value="Unassembled WGS sequence"/>
</dbReference>
<dbReference type="EMBL" id="MSCW01000006">
    <property type="protein sequence ID" value="ONF43798.1"/>
    <property type="molecule type" value="Genomic_DNA"/>
</dbReference>
<dbReference type="GO" id="GO:0015171">
    <property type="term" value="F:amino acid transmembrane transporter activity"/>
    <property type="evidence" value="ECO:0007669"/>
    <property type="project" value="TreeGrafter"/>
</dbReference>
<gene>
    <name evidence="7" type="ORF">BTO32_09095</name>
</gene>
<evidence type="ECO:0000256" key="6">
    <source>
        <dbReference type="SAM" id="Phobius"/>
    </source>
</evidence>
<evidence type="ECO:0000256" key="3">
    <source>
        <dbReference type="ARBA" id="ARBA00022692"/>
    </source>
</evidence>
<feature type="transmembrane region" description="Helical" evidence="6">
    <location>
        <begin position="71"/>
        <end position="89"/>
    </location>
</feature>
<sequence length="211" mass="22287">MNASSAILGFTLTALLLTLTPGLDTALVLRTAAVQGGRKAMGAGVGIVTGVLIWGLVAALGLGAVLAVSRLAYTLLQIVGAAYLLWLGWKLFSGALRSRPTPPADAPPLVRGERWFLRGLLTNLLNPKVGVFYVSLLPQFVPADVPVVGFSVLLAGIHAVMGLLWFAALVLATRPLGRWLRRPRVMRSLDTVTGLALMGFGLRLVLSKPTS</sequence>
<accession>A0A1V2DSW2</accession>
<dbReference type="AlphaFoldDB" id="A0A1V2DSW2"/>
<evidence type="ECO:0000256" key="4">
    <source>
        <dbReference type="ARBA" id="ARBA00022989"/>
    </source>
</evidence>
<dbReference type="RefSeq" id="WP_076724318.1">
    <property type="nucleotide sequence ID" value="NZ_MSCW01000006.1"/>
</dbReference>
<dbReference type="Pfam" id="PF01810">
    <property type="entry name" value="LysE"/>
    <property type="match status" value="1"/>
</dbReference>
<keyword evidence="8" id="KW-1185">Reference proteome</keyword>
<dbReference type="InterPro" id="IPR001123">
    <property type="entry name" value="LeuE-type"/>
</dbReference>
<comment type="caution">
    <text evidence="7">The sequence shown here is derived from an EMBL/GenBank/DDBJ whole genome shotgun (WGS) entry which is preliminary data.</text>
</comment>
<keyword evidence="4 6" id="KW-1133">Transmembrane helix</keyword>
<dbReference type="PANTHER" id="PTHR30086:SF20">
    <property type="entry name" value="ARGININE EXPORTER PROTEIN ARGO-RELATED"/>
    <property type="match status" value="1"/>
</dbReference>
<protein>
    <submittedName>
        <fullName evidence="7">Lysine transporter LysE</fullName>
    </submittedName>
</protein>
<feature type="transmembrane region" description="Helical" evidence="6">
    <location>
        <begin position="147"/>
        <end position="173"/>
    </location>
</feature>
<evidence type="ECO:0000256" key="2">
    <source>
        <dbReference type="ARBA" id="ARBA00022475"/>
    </source>
</evidence>
<feature type="transmembrane region" description="Helical" evidence="6">
    <location>
        <begin position="185"/>
        <end position="206"/>
    </location>
</feature>
<feature type="transmembrane region" description="Helical" evidence="6">
    <location>
        <begin position="6"/>
        <end position="29"/>
    </location>
</feature>
<dbReference type="STRING" id="135739.BTO32_09095"/>
<comment type="subcellular location">
    <subcellularLocation>
        <location evidence="1">Cell membrane</location>
        <topology evidence="1">Multi-pass membrane protein</topology>
    </subcellularLocation>
</comment>
<name>A0A1V2DSW2_9GAMM</name>
<organism evidence="7 8">
    <name type="scientific">Marinobacter lutaoensis</name>
    <dbReference type="NCBI Taxonomy" id="135739"/>
    <lineage>
        <taxon>Bacteria</taxon>
        <taxon>Pseudomonadati</taxon>
        <taxon>Pseudomonadota</taxon>
        <taxon>Gammaproteobacteria</taxon>
        <taxon>Pseudomonadales</taxon>
        <taxon>Marinobacteraceae</taxon>
        <taxon>Marinobacter</taxon>
    </lineage>
</organism>
<dbReference type="GO" id="GO:0005886">
    <property type="term" value="C:plasma membrane"/>
    <property type="evidence" value="ECO:0007669"/>
    <property type="project" value="UniProtKB-SubCell"/>
</dbReference>
<keyword evidence="5 6" id="KW-0472">Membrane</keyword>